<dbReference type="GO" id="GO:0015074">
    <property type="term" value="P:DNA integration"/>
    <property type="evidence" value="ECO:0007669"/>
    <property type="project" value="InterPro"/>
</dbReference>
<dbReference type="InterPro" id="IPR054722">
    <property type="entry name" value="PolX-like_BBD"/>
</dbReference>
<dbReference type="PANTHER" id="PTHR42648">
    <property type="entry name" value="TRANSPOSASE, PUTATIVE-RELATED"/>
    <property type="match status" value="1"/>
</dbReference>
<keyword evidence="1" id="KW-0645">Protease</keyword>
<dbReference type="InterPro" id="IPR029472">
    <property type="entry name" value="Copia-like_N"/>
</dbReference>
<reference evidence="6" key="3">
    <citation type="submission" date="2004-06" db="EMBL/GenBank/DDBJ databases">
        <authorList>
            <person name="Buell R."/>
        </authorList>
    </citation>
    <scope>NUCLEOTIDE SEQUENCE</scope>
</reference>
<evidence type="ECO:0000259" key="5">
    <source>
        <dbReference type="PROSITE" id="PS50994"/>
    </source>
</evidence>
<keyword evidence="4" id="KW-0378">Hydrolase</keyword>
<feature type="domain" description="Integrase catalytic" evidence="5">
    <location>
        <begin position="454"/>
        <end position="557"/>
    </location>
</feature>
<evidence type="ECO:0000313" key="6">
    <source>
        <dbReference type="EMBL" id="AAT40486.1"/>
    </source>
</evidence>
<proteinExistence type="predicted"/>
<dbReference type="InterPro" id="IPR001584">
    <property type="entry name" value="Integrase_cat-core"/>
</dbReference>
<dbReference type="CDD" id="cd09272">
    <property type="entry name" value="RNase_HI_RT_Ty1"/>
    <property type="match status" value="1"/>
</dbReference>
<dbReference type="Pfam" id="PF22936">
    <property type="entry name" value="Pol_BBD"/>
    <property type="match status" value="1"/>
</dbReference>
<protein>
    <submittedName>
        <fullName evidence="6">Putative polyprotein</fullName>
    </submittedName>
</protein>
<dbReference type="GO" id="GO:0046872">
    <property type="term" value="F:metal ion binding"/>
    <property type="evidence" value="ECO:0007669"/>
    <property type="project" value="UniProtKB-KW"/>
</dbReference>
<dbReference type="Pfam" id="PF14244">
    <property type="entry name" value="Retrotran_gag_3"/>
    <property type="match status" value="1"/>
</dbReference>
<reference evidence="6" key="1">
    <citation type="submission" date="2002-10" db="EMBL/GenBank/DDBJ databases">
        <title>Solanum demissum chromosome 5 BAC PGEC219 genomic sequence.</title>
        <authorList>
            <person name="Buell R."/>
            <person name="Liu J."/>
            <person name="Zaborsky J."/>
            <person name="Tallon L."/>
            <person name="Wirtz U."/>
            <person name="Wei F."/>
            <person name="Kuang H."/>
            <person name="Zhang P."/>
            <person name="Wang X."/>
            <person name="Marano M.R."/>
            <person name="Baker B."/>
        </authorList>
    </citation>
    <scope>NUCLEOTIDE SEQUENCE</scope>
</reference>
<name>Q6L4J8_SOLDE</name>
<keyword evidence="3" id="KW-0064">Aspartyl protease</keyword>
<evidence type="ECO:0000256" key="2">
    <source>
        <dbReference type="ARBA" id="ARBA00022723"/>
    </source>
</evidence>
<dbReference type="PROSITE" id="PS50994">
    <property type="entry name" value="INTEGRASE"/>
    <property type="match status" value="1"/>
</dbReference>
<dbReference type="InterPro" id="IPR012337">
    <property type="entry name" value="RNaseH-like_sf"/>
</dbReference>
<keyword evidence="2" id="KW-0479">Metal-binding</keyword>
<dbReference type="EMBL" id="AC135288">
    <property type="protein sequence ID" value="AAT40486.1"/>
    <property type="molecule type" value="Genomic_DNA"/>
</dbReference>
<dbReference type="Pfam" id="PF25597">
    <property type="entry name" value="SH3_retrovirus"/>
    <property type="match status" value="1"/>
</dbReference>
<dbReference type="Pfam" id="PF07727">
    <property type="entry name" value="RVT_2"/>
    <property type="match status" value="2"/>
</dbReference>
<organism evidence="6">
    <name type="scientific">Solanum demissum</name>
    <name type="common">Wild potato</name>
    <dbReference type="NCBI Taxonomy" id="50514"/>
    <lineage>
        <taxon>Eukaryota</taxon>
        <taxon>Viridiplantae</taxon>
        <taxon>Streptophyta</taxon>
        <taxon>Embryophyta</taxon>
        <taxon>Tracheophyta</taxon>
        <taxon>Spermatophyta</taxon>
        <taxon>Magnoliopsida</taxon>
        <taxon>eudicotyledons</taxon>
        <taxon>Gunneridae</taxon>
        <taxon>Pentapetalae</taxon>
        <taxon>asterids</taxon>
        <taxon>lamiids</taxon>
        <taxon>Solanales</taxon>
        <taxon>Solanaceae</taxon>
        <taxon>Solanoideae</taxon>
        <taxon>Solaneae</taxon>
        <taxon>Solanum</taxon>
    </lineage>
</organism>
<dbReference type="InterPro" id="IPR043502">
    <property type="entry name" value="DNA/RNA_pol_sf"/>
</dbReference>
<gene>
    <name evidence="6" type="primary">PGEC219.6</name>
</gene>
<accession>Q6L4J8</accession>
<dbReference type="SUPFAM" id="SSF56672">
    <property type="entry name" value="DNA/RNA polymerases"/>
    <property type="match status" value="1"/>
</dbReference>
<evidence type="ECO:0000256" key="4">
    <source>
        <dbReference type="ARBA" id="ARBA00022801"/>
    </source>
</evidence>
<dbReference type="Gene3D" id="3.30.420.10">
    <property type="entry name" value="Ribonuclease H-like superfamily/Ribonuclease H"/>
    <property type="match status" value="1"/>
</dbReference>
<dbReference type="InterPro" id="IPR013103">
    <property type="entry name" value="RVT_2"/>
</dbReference>
<dbReference type="PANTHER" id="PTHR42648:SF31">
    <property type="entry name" value="RNA-DIRECTED DNA POLYMERASE"/>
    <property type="match status" value="1"/>
</dbReference>
<dbReference type="AlphaFoldDB" id="Q6L4J8"/>
<dbReference type="InterPro" id="IPR057670">
    <property type="entry name" value="SH3_retrovirus"/>
</dbReference>
<dbReference type="InterPro" id="IPR036397">
    <property type="entry name" value="RNaseH_sf"/>
</dbReference>
<evidence type="ECO:0000256" key="3">
    <source>
        <dbReference type="ARBA" id="ARBA00022750"/>
    </source>
</evidence>
<dbReference type="SUPFAM" id="SSF53098">
    <property type="entry name" value="Ribonuclease H-like"/>
    <property type="match status" value="1"/>
</dbReference>
<evidence type="ECO:0000256" key="1">
    <source>
        <dbReference type="ARBA" id="ARBA00022670"/>
    </source>
</evidence>
<dbReference type="GO" id="GO:0004190">
    <property type="term" value="F:aspartic-type endopeptidase activity"/>
    <property type="evidence" value="ECO:0007669"/>
    <property type="project" value="UniProtKB-KW"/>
</dbReference>
<dbReference type="InterPro" id="IPR039537">
    <property type="entry name" value="Retrotran_Ty1/copia-like"/>
</dbReference>
<sequence>MNDPTSPYFLLSADHTGICITPVVLKGYNYEEWAKAMRNAFRAKKKLGFIDGLITQPKEEGFELDDWYAVNSMLIVWVFNTIDPSLRSTISYMETVKELWEDLRERFSVASGRNLLAIHVGCTCGAEKKLTQEREKEKVHQFSMGLDDKVFGTTHSNILSTKPLPTLNRVYAMIIQEERHQNLARAKEDRSDVVAFAVHSLSTARNNYSTIPSNDLDKPPCAKCGKFNYETKKYFLLIGYPEWWGTGREGGKNNGRGHGGRSGNYGDFGHSGTGRGVAAVANVAQATGSNGTTKKEANAWTGLSNDQWSALLSMLNSHNKNHEKLAGNILGICWIVDTGASHHMSGDAQLFNDLCDVPPYLVSLPNGSTTIASMEIVILTDKMKLHHVLYVPQLKCNLIVVSKLTIENNCLVIFSDKLCVIQDRTLRTVIGVGEQCDGVYYFKAQAQANNTHKVDNFDLWHRRLGHPSNKIVSLLPGISSHQGIVHQTTCVDTPQQNGRVERKHRHILNVTRALRFQANLPISFWGEYVLPAVYLINRTPTLILNGKTPYEVLFGKEPSYKPLKVFGCICFAHLKSRDKDKFGSKSRQCIFLGYPFGKKGWRVYDLETGDLYVSRDVTFDEKIFPYASSVTTCETTTSLDTPTMQHDHSAYIDSRGSVDIEPNIDEDNSTRILLRPRKVSSRLKDYVCSTTQCHVTSCTNTPTQCSSPTKSQSSGTEPIRFSDVVHDPLWRHAMKEEIDALEKNGTWTLEFLPPGKTTIGCKWVYKIKYNSDGTIERYKAWLVVLGNKQLKIWELHQLDVHNAFLNGDLDEEVYMQLPPGFETSTQEKNGLSLHVLVYVDDLIITGDDSSSIVCFKQYLQQCFHMKDLGPLKYFLGIEVARSRSGLFLCQRKYALDILSESGLLGAKPASFPIEQNHKLALDNSNDFVEPEKYRRLIGETLEEALHVLRYLKGNPSQGVLLRADSNLLLNVYCVLIMQVVHRSGLSVYGCNAALHISSNPVFHERTKHIEVDCHFVRDEIAAGHIIASHVHTSQQLADIFTKALGKQQFLYLLRKLVICDLHAPT</sequence>
<dbReference type="GO" id="GO:0006508">
    <property type="term" value="P:proteolysis"/>
    <property type="evidence" value="ECO:0007669"/>
    <property type="project" value="UniProtKB-KW"/>
</dbReference>
<reference evidence="6" key="2">
    <citation type="submission" date="2002-10" db="EMBL/GenBank/DDBJ databases">
        <authorList>
            <person name="Ronning C.M."/>
        </authorList>
    </citation>
    <scope>NUCLEOTIDE SEQUENCE</scope>
</reference>
<dbReference type="GO" id="GO:0003676">
    <property type="term" value="F:nucleic acid binding"/>
    <property type="evidence" value="ECO:0007669"/>
    <property type="project" value="InterPro"/>
</dbReference>